<evidence type="ECO:0000256" key="2">
    <source>
        <dbReference type="ARBA" id="ARBA00023242"/>
    </source>
</evidence>
<feature type="compositionally biased region" description="Polar residues" evidence="3">
    <location>
        <begin position="722"/>
        <end position="740"/>
    </location>
</feature>
<dbReference type="CDD" id="cd18186">
    <property type="entry name" value="BTB_POZ_ZBTB_KLHL-like"/>
    <property type="match status" value="1"/>
</dbReference>
<feature type="region of interest" description="Disordered" evidence="3">
    <location>
        <begin position="722"/>
        <end position="741"/>
    </location>
</feature>
<accession>A0AAW1KVX2</accession>
<evidence type="ECO:0000259" key="4">
    <source>
        <dbReference type="Pfam" id="PF17800"/>
    </source>
</evidence>
<feature type="region of interest" description="Disordered" evidence="3">
    <location>
        <begin position="107"/>
        <end position="143"/>
    </location>
</feature>
<dbReference type="InterPro" id="IPR041232">
    <property type="entry name" value="NPL"/>
</dbReference>
<dbReference type="InterPro" id="IPR011257">
    <property type="entry name" value="DNA_glycosylase"/>
</dbReference>
<proteinExistence type="predicted"/>
<dbReference type="FunFam" id="1.10.340.30:FF:000007">
    <property type="entry name" value="Methyl-CpG-binding domain protein 4"/>
    <property type="match status" value="1"/>
</dbReference>
<organism evidence="5 6">
    <name type="scientific">Saponaria officinalis</name>
    <name type="common">Common soapwort</name>
    <name type="synonym">Lychnis saponaria</name>
    <dbReference type="NCBI Taxonomy" id="3572"/>
    <lineage>
        <taxon>Eukaryota</taxon>
        <taxon>Viridiplantae</taxon>
        <taxon>Streptophyta</taxon>
        <taxon>Embryophyta</taxon>
        <taxon>Tracheophyta</taxon>
        <taxon>Spermatophyta</taxon>
        <taxon>Magnoliopsida</taxon>
        <taxon>eudicotyledons</taxon>
        <taxon>Gunneridae</taxon>
        <taxon>Pentapetalae</taxon>
        <taxon>Caryophyllales</taxon>
        <taxon>Caryophyllaceae</taxon>
        <taxon>Caryophylleae</taxon>
        <taxon>Saponaria</taxon>
    </lineage>
</organism>
<dbReference type="InterPro" id="IPR045138">
    <property type="entry name" value="MeCP2/MBD4"/>
</dbReference>
<gene>
    <name evidence="5" type="ORF">RND81_05G001300</name>
</gene>
<evidence type="ECO:0000256" key="3">
    <source>
        <dbReference type="SAM" id="MobiDB-lite"/>
    </source>
</evidence>
<dbReference type="GO" id="GO:0006281">
    <property type="term" value="P:DNA repair"/>
    <property type="evidence" value="ECO:0007669"/>
    <property type="project" value="InterPro"/>
</dbReference>
<dbReference type="Proteomes" id="UP001443914">
    <property type="component" value="Unassembled WGS sequence"/>
</dbReference>
<feature type="region of interest" description="Disordered" evidence="3">
    <location>
        <begin position="357"/>
        <end position="379"/>
    </location>
</feature>
<dbReference type="Gene3D" id="2.60.120.340">
    <property type="entry name" value="Nucleoplasmin core domain"/>
    <property type="match status" value="1"/>
</dbReference>
<evidence type="ECO:0000313" key="6">
    <source>
        <dbReference type="Proteomes" id="UP001443914"/>
    </source>
</evidence>
<dbReference type="AlphaFoldDB" id="A0AAW1KVX2"/>
<dbReference type="EMBL" id="JBDFQZ010000005">
    <property type="protein sequence ID" value="KAK9723479.1"/>
    <property type="molecule type" value="Genomic_DNA"/>
</dbReference>
<dbReference type="PANTHER" id="PTHR15074:SF0">
    <property type="entry name" value="METHYL-CPG-BINDING DOMAIN PROTEIN 4-LIKE PROTEIN"/>
    <property type="match status" value="1"/>
</dbReference>
<feature type="domain" description="Nucleoplasmin-like" evidence="4">
    <location>
        <begin position="3"/>
        <end position="96"/>
    </location>
</feature>
<comment type="caution">
    <text evidence="5">The sequence shown here is derived from an EMBL/GenBank/DDBJ whole genome shotgun (WGS) entry which is preliminary data.</text>
</comment>
<dbReference type="GO" id="GO:0003824">
    <property type="term" value="F:catalytic activity"/>
    <property type="evidence" value="ECO:0007669"/>
    <property type="project" value="InterPro"/>
</dbReference>
<dbReference type="Gene3D" id="1.10.340.30">
    <property type="entry name" value="Hypothetical protein, domain 2"/>
    <property type="match status" value="1"/>
</dbReference>
<dbReference type="GO" id="GO:0005634">
    <property type="term" value="C:nucleus"/>
    <property type="evidence" value="ECO:0007669"/>
    <property type="project" value="UniProtKB-SubCell"/>
</dbReference>
<protein>
    <recommendedName>
        <fullName evidence="4">Nucleoplasmin-like domain-containing protein</fullName>
    </recommendedName>
</protein>
<feature type="compositionally biased region" description="Acidic residues" evidence="3">
    <location>
        <begin position="107"/>
        <end position="134"/>
    </location>
</feature>
<name>A0AAW1KVX2_SAPOF</name>
<keyword evidence="6" id="KW-1185">Reference proteome</keyword>
<dbReference type="PANTHER" id="PTHR15074">
    <property type="entry name" value="METHYL-CPG-BINDING PROTEIN"/>
    <property type="match status" value="1"/>
</dbReference>
<dbReference type="Pfam" id="PF17800">
    <property type="entry name" value="NPL"/>
    <property type="match status" value="1"/>
</dbReference>
<dbReference type="GO" id="GO:0003677">
    <property type="term" value="F:DNA binding"/>
    <property type="evidence" value="ECO:0007669"/>
    <property type="project" value="InterPro"/>
</dbReference>
<sequence>MAFWGTEIKPGTPFTLVSDKTFGRLRISQATLGLGSSNSKSSSVQCNVGKRTPVLLCSLLPDKIESLHLELEFQEAEDVTFSVIGPRSVHLTGYVVGKPRQFLLGDDESESFGEDLGDADTEASDEDVNDEDEYGGSFIDDGELKYSSSPSLSEDFEALLGRKNPSRKRLQVVDSDEDDQKLLSKLWGNVKDRNTSKRILETPTAMEETVREKEKNQGMSNQILRVCEYQGLVQIAGQRDKACINPVIVLALASPSNSSILTRISRPCYSKFAKNHTKDGCCDVARLVSPYFSDSMIIDMNIGSNNCEVSQVTSPYFSKKEDNFMSTDGGVGDNQKSKRAKRRRKNGGVCCVLGSRDGSGNEETCRGKHHDVDDDSGNVEEQHHVRETNLARGLSLVKHEDLGIEKDVGALTKSVLLKGKGKRSKQRRENARTGVVLDVDLSHVKKGKDGTGYEIEIGDGSLCTGMEEKLENFVEADIIPGDVVFKCKKRKRRRENMGTGDILDVPAREVETRTEKGEHHVGDYYGEGQFSRVLFKETHEDAVKVKDVDVTRNNLLLKSKRSHQSGQNVVNGEVEGGKINEVIKRKLKICYRVEKGEEHVEERNAPIGMPLVEHKDKCKNLGKQKQRGRKIGSDMTCNDGSRVVSSYFLKVDNDNGGIIMEEERNKKRRVHNECCLEGKTQNKESPVKVNTESATNGFHKVFCQRDHAAEIHVKGKCSISDTENNFESSTKSREATSPCSRNVRRKRVMYRKLDKISPGDEEKDTVKIPMTKHKKTLSFSKLLLDAEQEDVLESSAIECRKEDCIHNNLSRPQASTTLSRSPYFDELLLNGEREDERNELDCKIISKRKIDKGVVEAFDQLLSKYAYKSDTINDVGDNVDNDETNDGVSGKLEWKKKQRRGISNTNLTRAEKFAEAYRRKDPSNTWKPPSSPYELLQEDHAHDPWRVLVICMLLNITTGPQVKKVLSLFFRRWPNAEAAASANEIEISVVIASLGLHWKRSAMIRRFSSEYLSDDWTHVTQLHGIGKYAADAYAIFCNGMWDQVTPTDHMLKYYWKFLHKHRGFWKPRTA</sequence>
<comment type="subcellular location">
    <subcellularLocation>
        <location evidence="1">Nucleus</location>
    </subcellularLocation>
</comment>
<feature type="compositionally biased region" description="Basic and acidic residues" evidence="3">
    <location>
        <begin position="363"/>
        <end position="372"/>
    </location>
</feature>
<evidence type="ECO:0000313" key="5">
    <source>
        <dbReference type="EMBL" id="KAK9723479.1"/>
    </source>
</evidence>
<reference evidence="5" key="1">
    <citation type="submission" date="2024-03" db="EMBL/GenBank/DDBJ databases">
        <title>WGS assembly of Saponaria officinalis var. Norfolk2.</title>
        <authorList>
            <person name="Jenkins J."/>
            <person name="Shu S."/>
            <person name="Grimwood J."/>
            <person name="Barry K."/>
            <person name="Goodstein D."/>
            <person name="Schmutz J."/>
            <person name="Leebens-Mack J."/>
            <person name="Osbourn A."/>
        </authorList>
    </citation>
    <scope>NUCLEOTIDE SEQUENCE [LARGE SCALE GENOMIC DNA]</scope>
    <source>
        <strain evidence="5">JIC</strain>
    </source>
</reference>
<dbReference type="SUPFAM" id="SSF48150">
    <property type="entry name" value="DNA-glycosylase"/>
    <property type="match status" value="1"/>
</dbReference>
<keyword evidence="2" id="KW-0539">Nucleus</keyword>
<evidence type="ECO:0000256" key="1">
    <source>
        <dbReference type="ARBA" id="ARBA00004123"/>
    </source>
</evidence>